<dbReference type="RefSeq" id="WP_212691590.1">
    <property type="nucleotide sequence ID" value="NZ_CP058561.1"/>
</dbReference>
<feature type="transmembrane region" description="Helical" evidence="8">
    <location>
        <begin position="72"/>
        <end position="91"/>
    </location>
</feature>
<dbReference type="GO" id="GO:0009847">
    <property type="term" value="P:spore germination"/>
    <property type="evidence" value="ECO:0007669"/>
    <property type="project" value="InterPro"/>
</dbReference>
<dbReference type="PANTHER" id="PTHR34975">
    <property type="entry name" value="SPORE GERMINATION PROTEIN A2"/>
    <property type="match status" value="1"/>
</dbReference>
<feature type="transmembrane region" description="Helical" evidence="8">
    <location>
        <begin position="268"/>
        <end position="292"/>
    </location>
</feature>
<dbReference type="AlphaFoldDB" id="A0A8J8MFF0"/>
<name>A0A8J8MFF0_9FIRM</name>
<dbReference type="KEGG" id="vgu:HYG85_22920"/>
<keyword evidence="5 8" id="KW-0812">Transmembrane</keyword>
<reference evidence="9 10" key="1">
    <citation type="submission" date="2020-07" db="EMBL/GenBank/DDBJ databases">
        <title>Vallitalea guaymasensis genome.</title>
        <authorList>
            <person name="Postec A."/>
        </authorList>
    </citation>
    <scope>NUCLEOTIDE SEQUENCE [LARGE SCALE GENOMIC DNA]</scope>
    <source>
        <strain evidence="9 10">Ra1766G1</strain>
    </source>
</reference>
<evidence type="ECO:0000256" key="3">
    <source>
        <dbReference type="ARBA" id="ARBA00022448"/>
    </source>
</evidence>
<evidence type="ECO:0000256" key="5">
    <source>
        <dbReference type="ARBA" id="ARBA00022692"/>
    </source>
</evidence>
<evidence type="ECO:0000256" key="7">
    <source>
        <dbReference type="ARBA" id="ARBA00023136"/>
    </source>
</evidence>
<comment type="similarity">
    <text evidence="2">Belongs to the amino acid-polyamine-organocation (APC) superfamily. Spore germination protein (SGP) (TC 2.A.3.9) family.</text>
</comment>
<feature type="transmembrane region" description="Helical" evidence="8">
    <location>
        <begin position="219"/>
        <end position="248"/>
    </location>
</feature>
<dbReference type="Proteomes" id="UP000677305">
    <property type="component" value="Chromosome"/>
</dbReference>
<dbReference type="GO" id="GO:0016020">
    <property type="term" value="C:membrane"/>
    <property type="evidence" value="ECO:0007669"/>
    <property type="project" value="UniProtKB-SubCell"/>
</dbReference>
<feature type="transmembrane region" description="Helical" evidence="8">
    <location>
        <begin position="336"/>
        <end position="358"/>
    </location>
</feature>
<keyword evidence="7 8" id="KW-0472">Membrane</keyword>
<accession>A0A8J8MFF0</accession>
<keyword evidence="10" id="KW-1185">Reference proteome</keyword>
<feature type="transmembrane region" description="Helical" evidence="8">
    <location>
        <begin position="7"/>
        <end position="29"/>
    </location>
</feature>
<evidence type="ECO:0000256" key="4">
    <source>
        <dbReference type="ARBA" id="ARBA00022544"/>
    </source>
</evidence>
<protein>
    <submittedName>
        <fullName evidence="9">GerAB/ArcD/ProY family transporter</fullName>
    </submittedName>
</protein>
<sequence length="369" mass="41958">MKYKISALQLFSAMTLSLMGSAVLFLLGGKLRQDAWLALIFGIPVGIFEVILYTSLFYKYPNDTLIGYMIKIFGKYLGTVICVFYILRFFYNGARILREFGELTLVAVNPRASLYIIILIITVVVTYSIYSGIEIICRLAQIILPIYLSLFFIEYILLFLTQGAVNLNNILPVFESGMKPILMEVFPLGVEFPYGVSVIFTMIFPFVNKPEKVRKTTIYVVIFVGIILAFNTIMIISTLGVDFALSSLFPLLETMRFVKVGSIDRIDILTILALMVGLFFKITLHLYAAMLGTSQLLKIKDTKVKWLSIPFGILIFIASIIIAEDYPYHLHIGMNITPWIFFNLFITFPVLALIVHFFKKGRGKKKKKK</sequence>
<feature type="transmembrane region" description="Helical" evidence="8">
    <location>
        <begin position="185"/>
        <end position="207"/>
    </location>
</feature>
<dbReference type="EMBL" id="CP058561">
    <property type="protein sequence ID" value="QUH31625.1"/>
    <property type="molecule type" value="Genomic_DNA"/>
</dbReference>
<feature type="transmembrane region" description="Helical" evidence="8">
    <location>
        <begin position="142"/>
        <end position="165"/>
    </location>
</feature>
<feature type="transmembrane region" description="Helical" evidence="8">
    <location>
        <begin position="111"/>
        <end position="130"/>
    </location>
</feature>
<evidence type="ECO:0000256" key="2">
    <source>
        <dbReference type="ARBA" id="ARBA00007998"/>
    </source>
</evidence>
<keyword evidence="3" id="KW-0813">Transport</keyword>
<evidence type="ECO:0000256" key="6">
    <source>
        <dbReference type="ARBA" id="ARBA00022989"/>
    </source>
</evidence>
<dbReference type="InterPro" id="IPR004761">
    <property type="entry name" value="Spore_GerAB"/>
</dbReference>
<evidence type="ECO:0000313" key="10">
    <source>
        <dbReference type="Proteomes" id="UP000677305"/>
    </source>
</evidence>
<keyword evidence="4" id="KW-0309">Germination</keyword>
<evidence type="ECO:0000313" key="9">
    <source>
        <dbReference type="EMBL" id="QUH31625.1"/>
    </source>
</evidence>
<organism evidence="9 10">
    <name type="scientific">Vallitalea guaymasensis</name>
    <dbReference type="NCBI Taxonomy" id="1185412"/>
    <lineage>
        <taxon>Bacteria</taxon>
        <taxon>Bacillati</taxon>
        <taxon>Bacillota</taxon>
        <taxon>Clostridia</taxon>
        <taxon>Lachnospirales</taxon>
        <taxon>Vallitaleaceae</taxon>
        <taxon>Vallitalea</taxon>
    </lineage>
</organism>
<dbReference type="NCBIfam" id="TIGR00912">
    <property type="entry name" value="2A0309"/>
    <property type="match status" value="1"/>
</dbReference>
<evidence type="ECO:0000256" key="1">
    <source>
        <dbReference type="ARBA" id="ARBA00004141"/>
    </source>
</evidence>
<comment type="subcellular location">
    <subcellularLocation>
        <location evidence="1">Membrane</location>
        <topology evidence="1">Multi-pass membrane protein</topology>
    </subcellularLocation>
</comment>
<gene>
    <name evidence="9" type="ORF">HYG85_22920</name>
</gene>
<proteinExistence type="inferred from homology"/>
<dbReference type="Pfam" id="PF03845">
    <property type="entry name" value="Spore_permease"/>
    <property type="match status" value="1"/>
</dbReference>
<dbReference type="PANTHER" id="PTHR34975:SF2">
    <property type="entry name" value="SPORE GERMINATION PROTEIN A2"/>
    <property type="match status" value="1"/>
</dbReference>
<feature type="transmembrane region" description="Helical" evidence="8">
    <location>
        <begin position="304"/>
        <end position="324"/>
    </location>
</feature>
<evidence type="ECO:0000256" key="8">
    <source>
        <dbReference type="SAM" id="Phobius"/>
    </source>
</evidence>
<keyword evidence="6 8" id="KW-1133">Transmembrane helix</keyword>
<feature type="transmembrane region" description="Helical" evidence="8">
    <location>
        <begin position="35"/>
        <end position="60"/>
    </location>
</feature>